<feature type="compositionally biased region" description="Polar residues" evidence="1">
    <location>
        <begin position="1"/>
        <end position="10"/>
    </location>
</feature>
<comment type="caution">
    <text evidence="2">The sequence shown here is derived from an EMBL/GenBank/DDBJ whole genome shotgun (WGS) entry which is preliminary data.</text>
</comment>
<accession>A0A8J5VQA1</accession>
<evidence type="ECO:0000313" key="2">
    <source>
        <dbReference type="EMBL" id="KAG8052369.1"/>
    </source>
</evidence>
<evidence type="ECO:0000313" key="3">
    <source>
        <dbReference type="Proteomes" id="UP000729402"/>
    </source>
</evidence>
<dbReference type="AlphaFoldDB" id="A0A8J5VQA1"/>
<name>A0A8J5VQA1_ZIZPA</name>
<organism evidence="2 3">
    <name type="scientific">Zizania palustris</name>
    <name type="common">Northern wild rice</name>
    <dbReference type="NCBI Taxonomy" id="103762"/>
    <lineage>
        <taxon>Eukaryota</taxon>
        <taxon>Viridiplantae</taxon>
        <taxon>Streptophyta</taxon>
        <taxon>Embryophyta</taxon>
        <taxon>Tracheophyta</taxon>
        <taxon>Spermatophyta</taxon>
        <taxon>Magnoliopsida</taxon>
        <taxon>Liliopsida</taxon>
        <taxon>Poales</taxon>
        <taxon>Poaceae</taxon>
        <taxon>BOP clade</taxon>
        <taxon>Oryzoideae</taxon>
        <taxon>Oryzeae</taxon>
        <taxon>Zizaniinae</taxon>
        <taxon>Zizania</taxon>
    </lineage>
</organism>
<protein>
    <submittedName>
        <fullName evidence="2">Uncharacterized protein</fullName>
    </submittedName>
</protein>
<gene>
    <name evidence="2" type="ORF">GUJ93_ZPchr0001g32561</name>
</gene>
<dbReference type="Proteomes" id="UP000729402">
    <property type="component" value="Unassembled WGS sequence"/>
</dbReference>
<reference evidence="2" key="2">
    <citation type="submission" date="2021-02" db="EMBL/GenBank/DDBJ databases">
        <authorList>
            <person name="Kimball J.A."/>
            <person name="Haas M.W."/>
            <person name="Macchietto M."/>
            <person name="Kono T."/>
            <person name="Duquette J."/>
            <person name="Shao M."/>
        </authorList>
    </citation>
    <scope>NUCLEOTIDE SEQUENCE</scope>
    <source>
        <tissue evidence="2">Fresh leaf tissue</tissue>
    </source>
</reference>
<sequence>MEPRGTTSGHGESARWPGTPSRARSGRGRQAGATWGIQASRRVEAGPLWAEHQAEAWPHQAERRAEAGRGQPNASRGIWAEAGCGHAGSLRELQARVARAH</sequence>
<feature type="region of interest" description="Disordered" evidence="1">
    <location>
        <begin position="1"/>
        <end position="37"/>
    </location>
</feature>
<reference evidence="2" key="1">
    <citation type="journal article" date="2021" name="bioRxiv">
        <title>Whole Genome Assembly and Annotation of Northern Wild Rice, Zizania palustris L., Supports a Whole Genome Duplication in the Zizania Genus.</title>
        <authorList>
            <person name="Haas M."/>
            <person name="Kono T."/>
            <person name="Macchietto M."/>
            <person name="Millas R."/>
            <person name="McGilp L."/>
            <person name="Shao M."/>
            <person name="Duquette J."/>
            <person name="Hirsch C.N."/>
            <person name="Kimball J."/>
        </authorList>
    </citation>
    <scope>NUCLEOTIDE SEQUENCE</scope>
    <source>
        <tissue evidence="2">Fresh leaf tissue</tissue>
    </source>
</reference>
<dbReference type="EMBL" id="JAAALK010000288">
    <property type="protein sequence ID" value="KAG8052369.1"/>
    <property type="molecule type" value="Genomic_DNA"/>
</dbReference>
<feature type="region of interest" description="Disordered" evidence="1">
    <location>
        <begin position="49"/>
        <end position="75"/>
    </location>
</feature>
<keyword evidence="3" id="KW-1185">Reference proteome</keyword>
<evidence type="ECO:0000256" key="1">
    <source>
        <dbReference type="SAM" id="MobiDB-lite"/>
    </source>
</evidence>
<proteinExistence type="predicted"/>